<dbReference type="KEGG" id="pda:103722001"/>
<reference evidence="3" key="1">
    <citation type="journal article" date="2019" name="Nat. Commun.">
        <title>Genome-wide association mapping of date palm fruit traits.</title>
        <authorList>
            <person name="Hazzouri K.M."/>
            <person name="Gros-Balthazard M."/>
            <person name="Flowers J.M."/>
            <person name="Copetti D."/>
            <person name="Lemansour A."/>
            <person name="Lebrun M."/>
            <person name="Masmoudi K."/>
            <person name="Ferrand S."/>
            <person name="Dhar M.I."/>
            <person name="Fresquez Z.A."/>
            <person name="Rosas U."/>
            <person name="Zhang J."/>
            <person name="Talag J."/>
            <person name="Lee S."/>
            <person name="Kudrna D."/>
            <person name="Powell R.F."/>
            <person name="Leitch I.J."/>
            <person name="Krueger R.R."/>
            <person name="Wing R.A."/>
            <person name="Amiri K.M.A."/>
            <person name="Purugganan M.D."/>
        </authorList>
    </citation>
    <scope>NUCLEOTIDE SEQUENCE [LARGE SCALE GENOMIC DNA]</scope>
    <source>
        <strain evidence="3">cv. Khalas</strain>
    </source>
</reference>
<evidence type="ECO:0000313" key="4">
    <source>
        <dbReference type="RefSeq" id="XP_038971179.1"/>
    </source>
</evidence>
<feature type="compositionally biased region" description="Pro residues" evidence="2">
    <location>
        <begin position="107"/>
        <end position="121"/>
    </location>
</feature>
<keyword evidence="1" id="KW-0175">Coiled coil</keyword>
<keyword evidence="3" id="KW-1185">Reference proteome</keyword>
<organism evidence="3 4">
    <name type="scientific">Phoenix dactylifera</name>
    <name type="common">Date palm</name>
    <dbReference type="NCBI Taxonomy" id="42345"/>
    <lineage>
        <taxon>Eukaryota</taxon>
        <taxon>Viridiplantae</taxon>
        <taxon>Streptophyta</taxon>
        <taxon>Embryophyta</taxon>
        <taxon>Tracheophyta</taxon>
        <taxon>Spermatophyta</taxon>
        <taxon>Magnoliopsida</taxon>
        <taxon>Liliopsida</taxon>
        <taxon>Arecaceae</taxon>
        <taxon>Coryphoideae</taxon>
        <taxon>Phoeniceae</taxon>
        <taxon>Phoenix</taxon>
    </lineage>
</organism>
<evidence type="ECO:0000313" key="3">
    <source>
        <dbReference type="Proteomes" id="UP000228380"/>
    </source>
</evidence>
<feature type="region of interest" description="Disordered" evidence="2">
    <location>
        <begin position="322"/>
        <end position="396"/>
    </location>
</feature>
<evidence type="ECO:0000256" key="2">
    <source>
        <dbReference type="SAM" id="MobiDB-lite"/>
    </source>
</evidence>
<protein>
    <submittedName>
        <fullName evidence="4">Uncharacterized protein LOC103722001</fullName>
    </submittedName>
</protein>
<evidence type="ECO:0000256" key="1">
    <source>
        <dbReference type="SAM" id="Coils"/>
    </source>
</evidence>
<dbReference type="AlphaFoldDB" id="A0A8B8ZHA7"/>
<gene>
    <name evidence="4" type="primary">LOC103722001</name>
</gene>
<feature type="coiled-coil region" evidence="1">
    <location>
        <begin position="191"/>
        <end position="263"/>
    </location>
</feature>
<dbReference type="RefSeq" id="XP_038971179.1">
    <property type="nucleotide sequence ID" value="XM_039115251.1"/>
</dbReference>
<name>A0A8B8ZHA7_PHODC</name>
<feature type="region of interest" description="Disordered" evidence="2">
    <location>
        <begin position="13"/>
        <end position="136"/>
    </location>
</feature>
<feature type="compositionally biased region" description="Basic and acidic residues" evidence="2">
    <location>
        <begin position="47"/>
        <end position="58"/>
    </location>
</feature>
<dbReference type="GeneID" id="103722001"/>
<accession>A0A8B8ZHA7</accession>
<sequence>MVTKNAALYARFRKRAAEISGTSPEPKKKARLSGPETSTAQVGPSRPAREVPSTDHRGSGSTGASTMLACPAPISQCPGRHPVEQRRSAPEQRRPDPEPGSSLGAPRSPPPPPSPTRPSLPGPSEANPQPERRPYLPSWEVFEGDSALDDPAVARQIFQVALLPADKAKIRSQSYNSFLDGIYCSAVRELLARAEAVKGDLRSRTAELEEEKGAHALARSELRAAEARLSEAQSALAARERVAEGAQLRVKELEACVERAQEEARYAAQSGVQLFRESEELYDLLKEEAVNGLVRGFEDFGNQLKRLCPEFDLNLLQPGEGVEELEAPEDPAEAEVQAAEEGEIPTEGDPEGASDAALQATDEAQAETSTAGRLEGAPIEHAEPTAADDLGAAPVS</sequence>
<proteinExistence type="predicted"/>
<feature type="compositionally biased region" description="Basic and acidic residues" evidence="2">
    <location>
        <begin position="81"/>
        <end position="97"/>
    </location>
</feature>
<reference evidence="4" key="2">
    <citation type="submission" date="2025-08" db="UniProtKB">
        <authorList>
            <consortium name="RefSeq"/>
        </authorList>
    </citation>
    <scope>IDENTIFICATION</scope>
    <source>
        <tissue evidence="4">Young leaves</tissue>
    </source>
</reference>
<dbReference type="Proteomes" id="UP000228380">
    <property type="component" value="Chromosome 17"/>
</dbReference>
<feature type="compositionally biased region" description="Acidic residues" evidence="2">
    <location>
        <begin position="322"/>
        <end position="352"/>
    </location>
</feature>